<proteinExistence type="predicted"/>
<feature type="non-terminal residue" evidence="1">
    <location>
        <position position="12"/>
    </location>
</feature>
<evidence type="ECO:0000313" key="1">
    <source>
        <dbReference type="EMBL" id="CAF4476793.1"/>
    </source>
</evidence>
<reference evidence="1" key="1">
    <citation type="submission" date="2021-02" db="EMBL/GenBank/DDBJ databases">
        <authorList>
            <person name="Nowell W R."/>
        </authorList>
    </citation>
    <scope>NUCLEOTIDE SEQUENCE</scope>
</reference>
<dbReference type="EMBL" id="CAJOBA010089200">
    <property type="protein sequence ID" value="CAF4476793.1"/>
    <property type="molecule type" value="Genomic_DNA"/>
</dbReference>
<dbReference type="Proteomes" id="UP000682733">
    <property type="component" value="Unassembled WGS sequence"/>
</dbReference>
<sequence length="12" mass="1322">MHWIVGRPGGLV</sequence>
<accession>A0A8S2X542</accession>
<name>A0A8S2X542_9BILA</name>
<evidence type="ECO:0000313" key="2">
    <source>
        <dbReference type="Proteomes" id="UP000682733"/>
    </source>
</evidence>
<protein>
    <submittedName>
        <fullName evidence="1">Uncharacterized protein</fullName>
    </submittedName>
</protein>
<gene>
    <name evidence="1" type="ORF">TMI583_LOCUS46961</name>
</gene>
<organism evidence="1 2">
    <name type="scientific">Didymodactylos carnosus</name>
    <dbReference type="NCBI Taxonomy" id="1234261"/>
    <lineage>
        <taxon>Eukaryota</taxon>
        <taxon>Metazoa</taxon>
        <taxon>Spiralia</taxon>
        <taxon>Gnathifera</taxon>
        <taxon>Rotifera</taxon>
        <taxon>Eurotatoria</taxon>
        <taxon>Bdelloidea</taxon>
        <taxon>Philodinida</taxon>
        <taxon>Philodinidae</taxon>
        <taxon>Didymodactylos</taxon>
    </lineage>
</organism>
<comment type="caution">
    <text evidence="1">The sequence shown here is derived from an EMBL/GenBank/DDBJ whole genome shotgun (WGS) entry which is preliminary data.</text>
</comment>